<protein>
    <submittedName>
        <fullName evidence="2">Uncharacterized protein</fullName>
    </submittedName>
</protein>
<keyword evidence="1" id="KW-0175">Coiled coil</keyword>
<dbReference type="EMBL" id="ANAH02000027">
    <property type="protein sequence ID" value="EPX58068.1"/>
    <property type="molecule type" value="Genomic_DNA"/>
</dbReference>
<evidence type="ECO:0000256" key="1">
    <source>
        <dbReference type="SAM" id="Coils"/>
    </source>
</evidence>
<reference evidence="2" key="1">
    <citation type="submission" date="2013-05" db="EMBL/GenBank/DDBJ databases">
        <title>Genome assembly of Cystobacter fuscus DSM 2262.</title>
        <authorList>
            <person name="Sharma G."/>
            <person name="Khatri I."/>
            <person name="Kaur C."/>
            <person name="Mayilraj S."/>
            <person name="Subramanian S."/>
        </authorList>
    </citation>
    <scope>NUCLEOTIDE SEQUENCE [LARGE SCALE GENOMIC DNA]</scope>
    <source>
        <strain evidence="2">DSM 2262</strain>
    </source>
</reference>
<dbReference type="AlphaFoldDB" id="S9QNF9"/>
<evidence type="ECO:0000313" key="3">
    <source>
        <dbReference type="Proteomes" id="UP000011682"/>
    </source>
</evidence>
<proteinExistence type="predicted"/>
<dbReference type="Proteomes" id="UP000011682">
    <property type="component" value="Unassembled WGS sequence"/>
</dbReference>
<comment type="caution">
    <text evidence="2">The sequence shown here is derived from an EMBL/GenBank/DDBJ whole genome shotgun (WGS) entry which is preliminary data.</text>
</comment>
<sequence length="199" mass="22086">MDRFNAMNGLLALSLSWLLGQTAPAPSTEPTEAEATSAVQAAQLDELRARLELLQVQDEERTQQTQARLETLEQERTDEQAARQQAELLRQESLRSLARAQEWLAAMDRLLETGEEPIGPAVVSAQRELSDALASTADIGRGESARLIQNVLQRLGTLEDSVAQRNPDAARLQLFFAGDELRSAWRMNLDQTRLPALEP</sequence>
<evidence type="ECO:0000313" key="2">
    <source>
        <dbReference type="EMBL" id="EPX58068.1"/>
    </source>
</evidence>
<keyword evidence="3" id="KW-1185">Reference proteome</keyword>
<organism evidence="2 3">
    <name type="scientific">Cystobacter fuscus (strain ATCC 25194 / DSM 2262 / NBRC 100088 / M29)</name>
    <dbReference type="NCBI Taxonomy" id="1242864"/>
    <lineage>
        <taxon>Bacteria</taxon>
        <taxon>Pseudomonadati</taxon>
        <taxon>Myxococcota</taxon>
        <taxon>Myxococcia</taxon>
        <taxon>Myxococcales</taxon>
        <taxon>Cystobacterineae</taxon>
        <taxon>Archangiaceae</taxon>
        <taxon>Cystobacter</taxon>
    </lineage>
</organism>
<name>S9QNF9_CYSF2</name>
<accession>S9QNF9</accession>
<gene>
    <name evidence="2" type="ORF">D187_004357</name>
</gene>
<feature type="coiled-coil region" evidence="1">
    <location>
        <begin position="44"/>
        <end position="92"/>
    </location>
</feature>